<sequence>MTTIRIERDLRLPDDLRVARAQSAPHLGPRILFFSGGSALNGISRQLKRYSFNSMHLITPFDSGGSSQILREAFDMPAVGDLRSRLMALADESVLGQPDVYALFSHRLPKTAPQQELQADVARIIAGKHPLISAISQPMRQLIQTLMTSFAEHVPSGFDYRNASIGNLILAGGYLSNGRALEPVLFLMSKMVDVRGTVRAVVDENLHLGVDLADGRRIISQRLISGKEAPPIDSPIARCFLSDGASELSPDAVALPKRNRRLIDQADVICYPPGSLYSSVIANLLPAGVGKAIAKRPVPKVYLPSLGTDPEALGHRLVDQVNAILAPLRSDAGPEAKATDLLTHVLCDEDLPEHQCTELTERTGIQCHRMPLRLAEEMKYDPDKIARILVSLD</sequence>
<dbReference type="OrthoDB" id="5413830at2"/>
<dbReference type="EMBL" id="SLZU01000002">
    <property type="protein sequence ID" value="TCS66338.1"/>
    <property type="molecule type" value="Genomic_DNA"/>
</dbReference>
<gene>
    <name evidence="1" type="ORF">EDD52_102155</name>
</gene>
<dbReference type="PANTHER" id="PTHR31240">
    <property type="entry name" value="MATERNAL EFFECT EMBRYO ARREST 18"/>
    <property type="match status" value="1"/>
</dbReference>
<keyword evidence="2" id="KW-1185">Reference proteome</keyword>
<reference evidence="1 2" key="1">
    <citation type="submission" date="2019-03" db="EMBL/GenBank/DDBJ databases">
        <title>Genomic Encyclopedia of Type Strains, Phase IV (KMG-IV): sequencing the most valuable type-strain genomes for metagenomic binning, comparative biology and taxonomic classification.</title>
        <authorList>
            <person name="Goeker M."/>
        </authorList>
    </citation>
    <scope>NUCLEOTIDE SEQUENCE [LARGE SCALE GENOMIC DNA]</scope>
    <source>
        <strain evidence="1 2">DSM 104836</strain>
    </source>
</reference>
<accession>A0A4R3JLL9</accession>
<dbReference type="PANTHER" id="PTHR31240:SF0">
    <property type="entry name" value="MATERNAL EFFECT EMBRYO ARREST 18"/>
    <property type="match status" value="1"/>
</dbReference>
<dbReference type="RefSeq" id="WP_132242327.1">
    <property type="nucleotide sequence ID" value="NZ_SLZU01000002.1"/>
</dbReference>
<dbReference type="GO" id="GO:0043743">
    <property type="term" value="F:LPPG:FO 2-phospho-L-lactate transferase activity"/>
    <property type="evidence" value="ECO:0007669"/>
    <property type="project" value="InterPro"/>
</dbReference>
<dbReference type="InterPro" id="IPR002882">
    <property type="entry name" value="CofD"/>
</dbReference>
<proteinExistence type="predicted"/>
<dbReference type="InterPro" id="IPR038136">
    <property type="entry name" value="CofD-like_dom_sf"/>
</dbReference>
<dbReference type="Proteomes" id="UP000295696">
    <property type="component" value="Unassembled WGS sequence"/>
</dbReference>
<dbReference type="CDD" id="cd07187">
    <property type="entry name" value="YvcK_like"/>
    <property type="match status" value="1"/>
</dbReference>
<organism evidence="1 2">
    <name type="scientific">Primorskyibacter sedentarius</name>
    <dbReference type="NCBI Taxonomy" id="745311"/>
    <lineage>
        <taxon>Bacteria</taxon>
        <taxon>Pseudomonadati</taxon>
        <taxon>Pseudomonadota</taxon>
        <taxon>Alphaproteobacteria</taxon>
        <taxon>Rhodobacterales</taxon>
        <taxon>Roseobacteraceae</taxon>
        <taxon>Primorskyibacter</taxon>
    </lineage>
</organism>
<dbReference type="InterPro" id="IPR027591">
    <property type="entry name" value="CofD-rel_GAK"/>
</dbReference>
<dbReference type="Pfam" id="PF01933">
    <property type="entry name" value="CofD"/>
    <property type="match status" value="1"/>
</dbReference>
<dbReference type="AlphaFoldDB" id="A0A4R3JLL9"/>
<evidence type="ECO:0000313" key="1">
    <source>
        <dbReference type="EMBL" id="TCS66338.1"/>
    </source>
</evidence>
<dbReference type="Gene3D" id="3.40.50.10680">
    <property type="entry name" value="CofD-like domains"/>
    <property type="match status" value="1"/>
</dbReference>
<dbReference type="NCBIfam" id="TIGR04357">
    <property type="entry name" value="CofD_rel_GAK"/>
    <property type="match status" value="1"/>
</dbReference>
<evidence type="ECO:0000313" key="2">
    <source>
        <dbReference type="Proteomes" id="UP000295696"/>
    </source>
</evidence>
<dbReference type="SUPFAM" id="SSF142338">
    <property type="entry name" value="CofD-like"/>
    <property type="match status" value="1"/>
</dbReference>
<comment type="caution">
    <text evidence="1">The sequence shown here is derived from an EMBL/GenBank/DDBJ whole genome shotgun (WGS) entry which is preliminary data.</text>
</comment>
<name>A0A4R3JLL9_9RHOB</name>
<protein>
    <submittedName>
        <fullName evidence="1">CofD-related protein of GAK system</fullName>
    </submittedName>
</protein>